<feature type="transmembrane region" description="Helical" evidence="7">
    <location>
        <begin position="150"/>
        <end position="173"/>
    </location>
</feature>
<keyword evidence="3" id="KW-1003">Cell membrane</keyword>
<dbReference type="STRING" id="1437603.GCA_000771525_00243"/>
<evidence type="ECO:0000256" key="2">
    <source>
        <dbReference type="ARBA" id="ARBA00022448"/>
    </source>
</evidence>
<dbReference type="eggNOG" id="COG1173">
    <property type="taxonomic scope" value="Bacteria"/>
</dbReference>
<comment type="subcellular location">
    <subcellularLocation>
        <location evidence="1 7">Cell membrane</location>
        <topology evidence="1 7">Multi-pass membrane protein</topology>
    </subcellularLocation>
</comment>
<dbReference type="EMBL" id="JGZE01000010">
    <property type="protein sequence ID" value="KFI77078.1"/>
    <property type="molecule type" value="Genomic_DNA"/>
</dbReference>
<evidence type="ECO:0000256" key="7">
    <source>
        <dbReference type="RuleBase" id="RU363032"/>
    </source>
</evidence>
<keyword evidence="5 7" id="KW-1133">Transmembrane helix</keyword>
<feature type="compositionally biased region" description="Basic and acidic residues" evidence="8">
    <location>
        <begin position="403"/>
        <end position="413"/>
    </location>
</feature>
<keyword evidence="6 7" id="KW-0472">Membrane</keyword>
<dbReference type="Proteomes" id="UP000029082">
    <property type="component" value="Unassembled WGS sequence"/>
</dbReference>
<keyword evidence="4 7" id="KW-0812">Transmembrane</keyword>
<dbReference type="PANTHER" id="PTHR43386:SF1">
    <property type="entry name" value="D,D-DIPEPTIDE TRANSPORT SYSTEM PERMEASE PROTEIN DDPC-RELATED"/>
    <property type="match status" value="1"/>
</dbReference>
<dbReference type="PROSITE" id="PS50928">
    <property type="entry name" value="ABC_TM1"/>
    <property type="match status" value="1"/>
</dbReference>
<dbReference type="InterPro" id="IPR035906">
    <property type="entry name" value="MetI-like_sf"/>
</dbReference>
<dbReference type="GeneID" id="93093796"/>
<dbReference type="GO" id="GO:0055085">
    <property type="term" value="P:transmembrane transport"/>
    <property type="evidence" value="ECO:0007669"/>
    <property type="project" value="InterPro"/>
</dbReference>
<dbReference type="InterPro" id="IPR050366">
    <property type="entry name" value="BP-dependent_transpt_permease"/>
</dbReference>
<evidence type="ECO:0000313" key="10">
    <source>
        <dbReference type="EMBL" id="KFI77078.1"/>
    </source>
</evidence>
<evidence type="ECO:0000256" key="4">
    <source>
        <dbReference type="ARBA" id="ARBA00022692"/>
    </source>
</evidence>
<evidence type="ECO:0000256" key="6">
    <source>
        <dbReference type="ARBA" id="ARBA00023136"/>
    </source>
</evidence>
<keyword evidence="11" id="KW-1185">Reference proteome</keyword>
<feature type="domain" description="ABC transmembrane type-1" evidence="9">
    <location>
        <begin position="114"/>
        <end position="312"/>
    </location>
</feature>
<dbReference type="RefSeq" id="WP_081882889.1">
    <property type="nucleotide sequence ID" value="NZ_JDUO01000001.1"/>
</dbReference>
<feature type="transmembrane region" description="Helical" evidence="7">
    <location>
        <begin position="117"/>
        <end position="138"/>
    </location>
</feature>
<sequence>MHEDNANKITVPGDRRLEDLKVSGSRSWFSTLPVIRDLRIAVGWQKGMLVTGLAITIAAVLVAIAAPFLAPYGFAQTKDAQGHDFPVQSAPGAGHVWGTTVGGFDVFSRVIWGTRTAIIAIVIAVVLSIFSGVLLGLVSGYFGGWFDKCCVMIADAIYSFPSLLLAILMAIVISGGQSSLWGGILASGISITVVYIPQYFRTIRAEVIRIKGSAYVESAKVVGASTWRIMTRHLLKNATRTLPVILTLNSSEAILTLAGLGFLGFGIEPTAAAEWGYDLNRSVADVTAGMWWTAVFPGLAIVLIVLGITLVGESLNDLADPRLRARKSAGEVIGSIEDTSVDPQERPGAANEVMAQIEASGTVASGSTVVSSGMAETDDTTVSGGASAPIPDAQAGPIGDDGDTPRTTEADHE</sequence>
<gene>
    <name evidence="10" type="ORF">BMON_0637</name>
</gene>
<feature type="transmembrane region" description="Helical" evidence="7">
    <location>
        <begin position="48"/>
        <end position="70"/>
    </location>
</feature>
<dbReference type="Pfam" id="PF00528">
    <property type="entry name" value="BPD_transp_1"/>
    <property type="match status" value="1"/>
</dbReference>
<organism evidence="10 11">
    <name type="scientific">Bifidobacterium mongoliense DSM 21395</name>
    <dbReference type="NCBI Taxonomy" id="1437603"/>
    <lineage>
        <taxon>Bacteria</taxon>
        <taxon>Bacillati</taxon>
        <taxon>Actinomycetota</taxon>
        <taxon>Actinomycetes</taxon>
        <taxon>Bifidobacteriales</taxon>
        <taxon>Bifidobacteriaceae</taxon>
        <taxon>Bifidobacterium</taxon>
    </lineage>
</organism>
<feature type="transmembrane region" description="Helical" evidence="7">
    <location>
        <begin position="242"/>
        <end position="267"/>
    </location>
</feature>
<dbReference type="CDD" id="cd06261">
    <property type="entry name" value="TM_PBP2"/>
    <property type="match status" value="1"/>
</dbReference>
<accession>A0A087C1C8</accession>
<keyword evidence="2 7" id="KW-0813">Transport</keyword>
<dbReference type="AlphaFoldDB" id="A0A087C1C8"/>
<dbReference type="SUPFAM" id="SSF161098">
    <property type="entry name" value="MetI-like"/>
    <property type="match status" value="1"/>
</dbReference>
<evidence type="ECO:0000256" key="1">
    <source>
        <dbReference type="ARBA" id="ARBA00004651"/>
    </source>
</evidence>
<reference evidence="10 11" key="1">
    <citation type="submission" date="2014-03" db="EMBL/GenBank/DDBJ databases">
        <title>Genomics of Bifidobacteria.</title>
        <authorList>
            <person name="Ventura M."/>
            <person name="Milani C."/>
            <person name="Lugli G.A."/>
        </authorList>
    </citation>
    <scope>NUCLEOTIDE SEQUENCE [LARGE SCALE GENOMIC DNA]</scope>
    <source>
        <strain evidence="10 11">DSM 21395</strain>
    </source>
</reference>
<comment type="caution">
    <text evidence="10">The sequence shown here is derived from an EMBL/GenBank/DDBJ whole genome shotgun (WGS) entry which is preliminary data.</text>
</comment>
<dbReference type="GO" id="GO:0005886">
    <property type="term" value="C:plasma membrane"/>
    <property type="evidence" value="ECO:0007669"/>
    <property type="project" value="UniProtKB-SubCell"/>
</dbReference>
<dbReference type="InterPro" id="IPR000515">
    <property type="entry name" value="MetI-like"/>
</dbReference>
<evidence type="ECO:0000256" key="3">
    <source>
        <dbReference type="ARBA" id="ARBA00022475"/>
    </source>
</evidence>
<comment type="similarity">
    <text evidence="7">Belongs to the binding-protein-dependent transport system permease family.</text>
</comment>
<evidence type="ECO:0000259" key="9">
    <source>
        <dbReference type="PROSITE" id="PS50928"/>
    </source>
</evidence>
<dbReference type="Gene3D" id="1.10.3720.10">
    <property type="entry name" value="MetI-like"/>
    <property type="match status" value="1"/>
</dbReference>
<feature type="compositionally biased region" description="Low complexity" evidence="8">
    <location>
        <begin position="362"/>
        <end position="373"/>
    </location>
</feature>
<dbReference type="OrthoDB" id="9812701at2"/>
<proteinExistence type="inferred from homology"/>
<evidence type="ECO:0000313" key="11">
    <source>
        <dbReference type="Proteomes" id="UP000029082"/>
    </source>
</evidence>
<feature type="transmembrane region" description="Helical" evidence="7">
    <location>
        <begin position="179"/>
        <end position="200"/>
    </location>
</feature>
<feature type="transmembrane region" description="Helical" evidence="7">
    <location>
        <begin position="290"/>
        <end position="312"/>
    </location>
</feature>
<evidence type="ECO:0000256" key="8">
    <source>
        <dbReference type="SAM" id="MobiDB-lite"/>
    </source>
</evidence>
<protein>
    <submittedName>
        <fullName evidence="10">Peptide/nickel ABC transporter permease</fullName>
    </submittedName>
</protein>
<evidence type="ECO:0000256" key="5">
    <source>
        <dbReference type="ARBA" id="ARBA00022989"/>
    </source>
</evidence>
<dbReference type="PANTHER" id="PTHR43386">
    <property type="entry name" value="OLIGOPEPTIDE TRANSPORT SYSTEM PERMEASE PROTEIN APPC"/>
    <property type="match status" value="1"/>
</dbReference>
<name>A0A087C1C8_9BIFI</name>
<feature type="region of interest" description="Disordered" evidence="8">
    <location>
        <begin position="362"/>
        <end position="413"/>
    </location>
</feature>